<reference evidence="6 7" key="1">
    <citation type="submission" date="2015-06" db="EMBL/GenBank/DDBJ databases">
        <title>Survival trade-offs in plant roots during colonization by closely related pathogenic and mutualistic fungi.</title>
        <authorList>
            <person name="Hacquard S."/>
            <person name="Kracher B."/>
            <person name="Hiruma K."/>
            <person name="Weinman A."/>
            <person name="Muench P."/>
            <person name="Garrido Oter R."/>
            <person name="Ver Loren van Themaat E."/>
            <person name="Dallerey J.-F."/>
            <person name="Damm U."/>
            <person name="Henrissat B."/>
            <person name="Lespinet O."/>
            <person name="Thon M."/>
            <person name="Kemen E."/>
            <person name="McHardy A.C."/>
            <person name="Schulze-Lefert P."/>
            <person name="O'Connell R.J."/>
        </authorList>
    </citation>
    <scope>NUCLEOTIDE SEQUENCE [LARGE SCALE GENOMIC DNA]</scope>
    <source>
        <strain evidence="6 7">MAFF 238704</strain>
    </source>
</reference>
<organism evidence="6 7">
    <name type="scientific">Colletotrichum incanum</name>
    <name type="common">Soybean anthracnose fungus</name>
    <dbReference type="NCBI Taxonomy" id="1573173"/>
    <lineage>
        <taxon>Eukaryota</taxon>
        <taxon>Fungi</taxon>
        <taxon>Dikarya</taxon>
        <taxon>Ascomycota</taxon>
        <taxon>Pezizomycotina</taxon>
        <taxon>Sordariomycetes</taxon>
        <taxon>Hypocreomycetidae</taxon>
        <taxon>Glomerellales</taxon>
        <taxon>Glomerellaceae</taxon>
        <taxon>Colletotrichum</taxon>
        <taxon>Colletotrichum spaethianum species complex</taxon>
    </lineage>
</organism>
<evidence type="ECO:0000256" key="3">
    <source>
        <dbReference type="PROSITE-ProRule" id="PRU00320"/>
    </source>
</evidence>
<evidence type="ECO:0000256" key="2">
    <source>
        <dbReference type="ARBA" id="ARBA00023242"/>
    </source>
</evidence>
<dbReference type="InterPro" id="IPR007889">
    <property type="entry name" value="HTH_Psq"/>
</dbReference>
<gene>
    <name evidence="6" type="ORF">CI238_02831</name>
</gene>
<dbReference type="Proteomes" id="UP000076584">
    <property type="component" value="Unassembled WGS sequence"/>
</dbReference>
<dbReference type="PROSITE" id="PS51253">
    <property type="entry name" value="HTH_CENPB"/>
    <property type="match status" value="1"/>
</dbReference>
<dbReference type="GO" id="GO:0003677">
    <property type="term" value="F:DNA binding"/>
    <property type="evidence" value="ECO:0007669"/>
    <property type="project" value="UniProtKB-UniRule"/>
</dbReference>
<dbReference type="Pfam" id="PF03221">
    <property type="entry name" value="HTH_Tnp_Tc5"/>
    <property type="match status" value="1"/>
</dbReference>
<dbReference type="InterPro" id="IPR009057">
    <property type="entry name" value="Homeodomain-like_sf"/>
</dbReference>
<dbReference type="SUPFAM" id="SSF46689">
    <property type="entry name" value="Homeodomain-like"/>
    <property type="match status" value="1"/>
</dbReference>
<feature type="DNA-binding region" description="H-T-H motif" evidence="3">
    <location>
        <begin position="22"/>
        <end position="42"/>
    </location>
</feature>
<evidence type="ECO:0000313" key="7">
    <source>
        <dbReference type="Proteomes" id="UP000076584"/>
    </source>
</evidence>
<dbReference type="Gene3D" id="1.10.10.60">
    <property type="entry name" value="Homeodomain-like"/>
    <property type="match status" value="1"/>
</dbReference>
<dbReference type="SMART" id="SM00674">
    <property type="entry name" value="CENPB"/>
    <property type="match status" value="1"/>
</dbReference>
<name>A0A167CGW6_COLIC</name>
<evidence type="ECO:0000313" key="6">
    <source>
        <dbReference type="EMBL" id="KZL82569.1"/>
    </source>
</evidence>
<evidence type="ECO:0000256" key="1">
    <source>
        <dbReference type="ARBA" id="ARBA00023125"/>
    </source>
</evidence>
<evidence type="ECO:0000259" key="4">
    <source>
        <dbReference type="PROSITE" id="PS50960"/>
    </source>
</evidence>
<dbReference type="GO" id="GO:0005634">
    <property type="term" value="C:nucleus"/>
    <property type="evidence" value="ECO:0007669"/>
    <property type="project" value="UniProtKB-SubCell"/>
</dbReference>
<keyword evidence="2 3" id="KW-0539">Nucleus</keyword>
<accession>A0A167CGW6</accession>
<keyword evidence="1 3" id="KW-0238">DNA-binding</keyword>
<keyword evidence="7" id="KW-1185">Reference proteome</keyword>
<dbReference type="InterPro" id="IPR006600">
    <property type="entry name" value="HTH_CenpB_DNA-bd_dom"/>
</dbReference>
<sequence>MKQYTEYEVQKALQAITDGHGIRQAAREWGIPYPTLRHRLYGTQSRGAAFAGLQRLSETQESLLAGWVSTQAALGSAPTHQQVRELARYMLGNSQPLAQPLRRKWTQRFLHRNPSIRTQRSRLIDSRHKTGIIKGRGSNGLVLGSSETRYV</sequence>
<comment type="subcellular location">
    <subcellularLocation>
        <location evidence="3">Nucleus</location>
    </subcellularLocation>
</comment>
<comment type="caution">
    <text evidence="6">The sequence shown here is derived from an EMBL/GenBank/DDBJ whole genome shotgun (WGS) entry which is preliminary data.</text>
</comment>
<dbReference type="AlphaFoldDB" id="A0A167CGW6"/>
<proteinExistence type="predicted"/>
<feature type="domain" description="HTH psq-type" evidence="4">
    <location>
        <begin position="1"/>
        <end position="46"/>
    </location>
</feature>
<feature type="domain" description="HTH CENPB-type" evidence="5">
    <location>
        <begin position="48"/>
        <end position="119"/>
    </location>
</feature>
<dbReference type="Pfam" id="PF05225">
    <property type="entry name" value="HTH_psq"/>
    <property type="match status" value="1"/>
</dbReference>
<evidence type="ECO:0000259" key="5">
    <source>
        <dbReference type="PROSITE" id="PS51253"/>
    </source>
</evidence>
<dbReference type="EMBL" id="LFIW01001380">
    <property type="protein sequence ID" value="KZL82569.1"/>
    <property type="molecule type" value="Genomic_DNA"/>
</dbReference>
<protein>
    <submittedName>
        <fullName evidence="6">Transposase</fullName>
    </submittedName>
</protein>
<dbReference type="PROSITE" id="PS50960">
    <property type="entry name" value="HTH_PSQ"/>
    <property type="match status" value="1"/>
</dbReference>